<evidence type="ECO:0000256" key="8">
    <source>
        <dbReference type="RuleBase" id="RU369079"/>
    </source>
</evidence>
<feature type="transmembrane region" description="Helical" evidence="9">
    <location>
        <begin position="171"/>
        <end position="191"/>
    </location>
</feature>
<evidence type="ECO:0000256" key="3">
    <source>
        <dbReference type="ARBA" id="ARBA00022475"/>
    </source>
</evidence>
<feature type="transmembrane region" description="Helical" evidence="9">
    <location>
        <begin position="103"/>
        <end position="125"/>
    </location>
</feature>
<feature type="transmembrane region" description="Helical" evidence="9">
    <location>
        <begin position="366"/>
        <end position="392"/>
    </location>
</feature>
<feature type="transmembrane region" description="Helical" evidence="9">
    <location>
        <begin position="505"/>
        <end position="527"/>
    </location>
</feature>
<dbReference type="InterPro" id="IPR055348">
    <property type="entry name" value="DctQ"/>
</dbReference>
<dbReference type="PANTHER" id="PTHR33362:SF2">
    <property type="entry name" value="TRAP TRANSPORTER LARGE PERMEASE PROTEIN"/>
    <property type="match status" value="1"/>
</dbReference>
<dbReference type="NCBIfam" id="TIGR00786">
    <property type="entry name" value="dctM"/>
    <property type="match status" value="1"/>
</dbReference>
<keyword evidence="6 9" id="KW-1133">Transmembrane helix</keyword>
<evidence type="ECO:0000256" key="9">
    <source>
        <dbReference type="SAM" id="Phobius"/>
    </source>
</evidence>
<proteinExistence type="predicted"/>
<dbReference type="Pfam" id="PF06808">
    <property type="entry name" value="DctM"/>
    <property type="match status" value="1"/>
</dbReference>
<dbReference type="RefSeq" id="WP_088604588.1">
    <property type="nucleotide sequence ID" value="NZ_NJIH01000009.1"/>
</dbReference>
<dbReference type="InterPro" id="IPR010656">
    <property type="entry name" value="DctM"/>
</dbReference>
<feature type="transmembrane region" description="Helical" evidence="9">
    <location>
        <begin position="293"/>
        <end position="314"/>
    </location>
</feature>
<feature type="transmembrane region" description="Helical" evidence="9">
    <location>
        <begin position="145"/>
        <end position="164"/>
    </location>
</feature>
<name>A0A225MBD8_9BURK</name>
<dbReference type="AlphaFoldDB" id="A0A225MBD8"/>
<keyword evidence="7 9" id="KW-0472">Membrane</keyword>
<evidence type="ECO:0000259" key="10">
    <source>
        <dbReference type="Pfam" id="PF04290"/>
    </source>
</evidence>
<feature type="domain" description="Tripartite ATP-independent periplasmic transporters DctQ component" evidence="10">
    <location>
        <begin position="42"/>
        <end position="167"/>
    </location>
</feature>
<sequence>MSSLPGRPAEPARATASWPDKADAWLGRAVELIAAVLIVAEVCLLFAGVVARYALHSPIVWSDELAGGMFLWLGMLGAVIALRRNEHLAFSALSRNAAPETRAWLQAAITAVVLVTLCLMLRPAIDYVEDESFATLPNLGVPSSWRAFGVELCVVLMLLTILLQTARSGRLLATLIAIVALTILGAGLWALTPWLVHIGNFNLLIFFVLIVGVAILIGVPIGFAFGFATLGYLALTTTTPLSVVINRLDQGMSQPLLLAIPLFVFLGLLIDFTGFAKMIIAFLAALLGFVRGGLYYVLLVAMLLVSGISGSKVADMAAIAPGLFPEMRKHGANDGDLVALLAGSAAMADTIPPSIVLITLGSVTGISIASLFAAGLLPALILALFLAITIFVRSRSEPPPPETRPDWARVRKTFITALPAMALPFVIRWAVVEGVATATEVSTIGIVYAMLVSVLIYRPVQWSRFYPVLVETAALSGAILFVIGTATGMAWALTQSGFSNDLAHTMTAVSGGPYGFLAITIIVFLLLGNILEGIPAILLFAPLLLPVSHAFGINDVHYALVVVIAMSIGLFAPPFGIGFFAACAIGKVAPDAAIKHVWRYLAILILGLVFIAAVEPISTIFIR</sequence>
<evidence type="ECO:0000256" key="6">
    <source>
        <dbReference type="ARBA" id="ARBA00022989"/>
    </source>
</evidence>
<comment type="caution">
    <text evidence="12">The sequence shown here is derived from an EMBL/GenBank/DDBJ whole genome shotgun (WGS) entry which is preliminary data.</text>
</comment>
<protein>
    <submittedName>
        <fullName evidence="12">ABC transporter permease</fullName>
    </submittedName>
</protein>
<accession>A0A225MBD8</accession>
<gene>
    <name evidence="12" type="ORF">CEY11_16970</name>
</gene>
<evidence type="ECO:0000256" key="5">
    <source>
        <dbReference type="ARBA" id="ARBA00022692"/>
    </source>
</evidence>
<organism evidence="12 13">
    <name type="scientific">Candidimonas nitroreducens</name>
    <dbReference type="NCBI Taxonomy" id="683354"/>
    <lineage>
        <taxon>Bacteria</taxon>
        <taxon>Pseudomonadati</taxon>
        <taxon>Pseudomonadota</taxon>
        <taxon>Betaproteobacteria</taxon>
        <taxon>Burkholderiales</taxon>
        <taxon>Alcaligenaceae</taxon>
        <taxon>Candidimonas</taxon>
    </lineage>
</organism>
<feature type="transmembrane region" description="Helical" evidence="9">
    <location>
        <begin position="437"/>
        <end position="457"/>
    </location>
</feature>
<evidence type="ECO:0000256" key="2">
    <source>
        <dbReference type="ARBA" id="ARBA00022448"/>
    </source>
</evidence>
<evidence type="ECO:0000313" key="12">
    <source>
        <dbReference type="EMBL" id="OWT57583.1"/>
    </source>
</evidence>
<feature type="transmembrane region" description="Helical" evidence="9">
    <location>
        <begin position="335"/>
        <end position="360"/>
    </location>
</feature>
<feature type="domain" description="TRAP C4-dicarboxylate transport system permease DctM subunit" evidence="11">
    <location>
        <begin position="210"/>
        <end position="615"/>
    </location>
</feature>
<dbReference type="EMBL" id="NJIH01000009">
    <property type="protein sequence ID" value="OWT57583.1"/>
    <property type="molecule type" value="Genomic_DNA"/>
</dbReference>
<dbReference type="GO" id="GO:0005886">
    <property type="term" value="C:plasma membrane"/>
    <property type="evidence" value="ECO:0007669"/>
    <property type="project" value="UniProtKB-SubCell"/>
</dbReference>
<keyword evidence="5 9" id="KW-0812">Transmembrane</keyword>
<keyword evidence="2 8" id="KW-0813">Transport</keyword>
<dbReference type="Proteomes" id="UP000214603">
    <property type="component" value="Unassembled WGS sequence"/>
</dbReference>
<comment type="function">
    <text evidence="8">Part of the tripartite ATP-independent periplasmic (TRAP) transport system.</text>
</comment>
<feature type="transmembrane region" description="Helical" evidence="9">
    <location>
        <begin position="558"/>
        <end position="585"/>
    </location>
</feature>
<evidence type="ECO:0000256" key="7">
    <source>
        <dbReference type="ARBA" id="ARBA00023136"/>
    </source>
</evidence>
<keyword evidence="13" id="KW-1185">Reference proteome</keyword>
<comment type="subcellular location">
    <subcellularLocation>
        <location evidence="1 8">Cell inner membrane</location>
        <topology evidence="1 8">Multi-pass membrane protein</topology>
    </subcellularLocation>
</comment>
<evidence type="ECO:0000259" key="11">
    <source>
        <dbReference type="Pfam" id="PF06808"/>
    </source>
</evidence>
<dbReference type="OrthoDB" id="26202at2"/>
<feature type="transmembrane region" description="Helical" evidence="9">
    <location>
        <begin position="203"/>
        <end position="235"/>
    </location>
</feature>
<feature type="transmembrane region" description="Helical" evidence="9">
    <location>
        <begin position="32"/>
        <end position="53"/>
    </location>
</feature>
<keyword evidence="4 8" id="KW-0997">Cell inner membrane</keyword>
<dbReference type="GO" id="GO:0022857">
    <property type="term" value="F:transmembrane transporter activity"/>
    <property type="evidence" value="ECO:0007669"/>
    <property type="project" value="UniProtKB-UniRule"/>
</dbReference>
<dbReference type="PANTHER" id="PTHR33362">
    <property type="entry name" value="SIALIC ACID TRAP TRANSPORTER PERMEASE PROTEIN SIAT-RELATED"/>
    <property type="match status" value="1"/>
</dbReference>
<feature type="transmembrane region" description="Helical" evidence="9">
    <location>
        <begin position="413"/>
        <end position="431"/>
    </location>
</feature>
<evidence type="ECO:0000313" key="13">
    <source>
        <dbReference type="Proteomes" id="UP000214603"/>
    </source>
</evidence>
<feature type="transmembrane region" description="Helical" evidence="9">
    <location>
        <begin position="256"/>
        <end position="287"/>
    </location>
</feature>
<feature type="transmembrane region" description="Helical" evidence="9">
    <location>
        <begin position="534"/>
        <end position="552"/>
    </location>
</feature>
<feature type="transmembrane region" description="Helical" evidence="9">
    <location>
        <begin position="65"/>
        <end position="82"/>
    </location>
</feature>
<dbReference type="InterPro" id="IPR004681">
    <property type="entry name" value="TRAP_DctM"/>
</dbReference>
<feature type="transmembrane region" description="Helical" evidence="9">
    <location>
        <begin position="597"/>
        <end position="622"/>
    </location>
</feature>
<dbReference type="Pfam" id="PF04290">
    <property type="entry name" value="DctQ"/>
    <property type="match status" value="1"/>
</dbReference>
<evidence type="ECO:0000256" key="4">
    <source>
        <dbReference type="ARBA" id="ARBA00022519"/>
    </source>
</evidence>
<reference evidence="13" key="1">
    <citation type="submission" date="2017-06" db="EMBL/GenBank/DDBJ databases">
        <title>Herbaspirillum phytohormonus sp. nov., isolated from the root nodule of Robinia pseudoacacia in lead-zinc mine.</title>
        <authorList>
            <person name="Fan M."/>
            <person name="Lin Y."/>
        </authorList>
    </citation>
    <scope>NUCLEOTIDE SEQUENCE [LARGE SCALE GENOMIC DNA]</scope>
    <source>
        <strain evidence="13">SC-089</strain>
    </source>
</reference>
<keyword evidence="3" id="KW-1003">Cell membrane</keyword>
<feature type="transmembrane region" description="Helical" evidence="9">
    <location>
        <begin position="469"/>
        <end position="493"/>
    </location>
</feature>
<evidence type="ECO:0000256" key="1">
    <source>
        <dbReference type="ARBA" id="ARBA00004429"/>
    </source>
</evidence>